<dbReference type="InterPro" id="IPR000845">
    <property type="entry name" value="Nucleoside_phosphorylase_d"/>
</dbReference>
<evidence type="ECO:0000256" key="6">
    <source>
        <dbReference type="ARBA" id="ARBA00048447"/>
    </source>
</evidence>
<evidence type="ECO:0000313" key="8">
    <source>
        <dbReference type="EMBL" id="TXJ46854.1"/>
    </source>
</evidence>
<dbReference type="InterPro" id="IPR018016">
    <property type="entry name" value="Nucleoside_phosphorylase_CS"/>
</dbReference>
<evidence type="ECO:0000313" key="9">
    <source>
        <dbReference type="Proteomes" id="UP000323176"/>
    </source>
</evidence>
<dbReference type="GO" id="GO:0009164">
    <property type="term" value="P:nucleoside catabolic process"/>
    <property type="evidence" value="ECO:0007669"/>
    <property type="project" value="UniProtKB-ARBA"/>
</dbReference>
<comment type="catalytic activity">
    <reaction evidence="6">
        <text>uridine + phosphate = alpha-D-ribose 1-phosphate + uracil</text>
        <dbReference type="Rhea" id="RHEA:24388"/>
        <dbReference type="ChEBI" id="CHEBI:16704"/>
        <dbReference type="ChEBI" id="CHEBI:17568"/>
        <dbReference type="ChEBI" id="CHEBI:43474"/>
        <dbReference type="ChEBI" id="CHEBI:57720"/>
        <dbReference type="EC" id="2.4.2.3"/>
    </reaction>
</comment>
<accession>A0A5C8FBP2</accession>
<dbReference type="Pfam" id="PF01048">
    <property type="entry name" value="PNP_UDP_1"/>
    <property type="match status" value="1"/>
</dbReference>
<comment type="similarity">
    <text evidence="1">Belongs to the PNP/UDP phosphorylase family.</text>
</comment>
<name>A0A5C8FBP2_BRAPL</name>
<dbReference type="AlphaFoldDB" id="A0A5C8FBP2"/>
<dbReference type="SUPFAM" id="SSF53167">
    <property type="entry name" value="Purine and uridine phosphorylases"/>
    <property type="match status" value="1"/>
</dbReference>
<dbReference type="PROSITE" id="PS01232">
    <property type="entry name" value="PNP_UDP_1"/>
    <property type="match status" value="1"/>
</dbReference>
<evidence type="ECO:0000259" key="7">
    <source>
        <dbReference type="Pfam" id="PF01048"/>
    </source>
</evidence>
<feature type="domain" description="Nucleoside phosphorylase" evidence="7">
    <location>
        <begin position="32"/>
        <end position="231"/>
    </location>
</feature>
<comment type="caution">
    <text evidence="8">The sequence shown here is derived from an EMBL/GenBank/DDBJ whole genome shotgun (WGS) entry which is preliminary data.</text>
</comment>
<evidence type="ECO:0000256" key="1">
    <source>
        <dbReference type="ARBA" id="ARBA00010456"/>
    </source>
</evidence>
<dbReference type="PANTHER" id="PTHR43691">
    <property type="entry name" value="URIDINE PHOSPHORYLASE"/>
    <property type="match status" value="1"/>
</dbReference>
<dbReference type="InterPro" id="IPR035994">
    <property type="entry name" value="Nucleoside_phosphorylase_sf"/>
</dbReference>
<dbReference type="Gene3D" id="3.40.50.1580">
    <property type="entry name" value="Nucleoside phosphorylase domain"/>
    <property type="match status" value="1"/>
</dbReference>
<proteinExistence type="inferred from homology"/>
<dbReference type="CDD" id="cd17767">
    <property type="entry name" value="UP_EcUdp-like"/>
    <property type="match status" value="1"/>
</dbReference>
<dbReference type="EMBL" id="SAXY01000010">
    <property type="protein sequence ID" value="TXJ46854.1"/>
    <property type="molecule type" value="Genomic_DNA"/>
</dbReference>
<evidence type="ECO:0000256" key="2">
    <source>
        <dbReference type="ARBA" id="ARBA00011888"/>
    </source>
</evidence>
<reference evidence="8 9" key="1">
    <citation type="journal article" date="1992" name="Lakartidningen">
        <title>[Penicillin V and not amoxicillin is the first choice preparation in acute otitis].</title>
        <authorList>
            <person name="Kamme C."/>
            <person name="Lundgren K."/>
            <person name="Prellner K."/>
        </authorList>
    </citation>
    <scope>NUCLEOTIDE SEQUENCE [LARGE SCALE GENOMIC DNA]</scope>
    <source>
        <strain evidence="8 9">PC5538III-hc</strain>
    </source>
</reference>
<dbReference type="EC" id="2.4.2.3" evidence="2"/>
<keyword evidence="5" id="KW-0808">Transferase</keyword>
<dbReference type="Proteomes" id="UP000323176">
    <property type="component" value="Unassembled WGS sequence"/>
</dbReference>
<evidence type="ECO:0000256" key="4">
    <source>
        <dbReference type="ARBA" id="ARBA00022676"/>
    </source>
</evidence>
<dbReference type="GO" id="GO:0004850">
    <property type="term" value="F:uridine phosphorylase activity"/>
    <property type="evidence" value="ECO:0007669"/>
    <property type="project" value="UniProtKB-EC"/>
</dbReference>
<dbReference type="PANTHER" id="PTHR43691:SF11">
    <property type="entry name" value="FI09636P-RELATED"/>
    <property type="match status" value="1"/>
</dbReference>
<protein>
    <recommendedName>
        <fullName evidence="3">Uridine phosphorylase</fullName>
        <ecNumber evidence="2">2.4.2.3</ecNumber>
    </recommendedName>
</protein>
<gene>
    <name evidence="8" type="ORF">EPJ72_01150</name>
</gene>
<sequence length="269" mass="29345">MSNTKNALPKPFFKEDENLVHHLKLKKGDVGRYVIMPGDPKRCVKIAKRFDNAKLVADFREYVTYTGYINGVKVSTTSHGIGGPSTAIALEELINVGADTFIRVGTCGGMNMNVLPGDVVIVNGAIKVGGTMRNYIPDEFPCVPNIDVLDAMIDASKKVNIKTHRGVVHCKDAFYAQHAPESMAVDKELLYKWESYIKAGCLASEMESAALFAVGASKGVRTGASMLVLHNQERIKNGIDDPKDYTGEEAIDLVIESIKVLIDNDKNAI</sequence>
<keyword evidence="4" id="KW-0328">Glycosyltransferase</keyword>
<dbReference type="GO" id="GO:0005829">
    <property type="term" value="C:cytosol"/>
    <property type="evidence" value="ECO:0007669"/>
    <property type="project" value="TreeGrafter"/>
</dbReference>
<dbReference type="OrthoDB" id="9772602at2"/>
<organism evidence="8 9">
    <name type="scientific">Brachyspira pilosicoli</name>
    <name type="common">Serpulina pilosicoli</name>
    <dbReference type="NCBI Taxonomy" id="52584"/>
    <lineage>
        <taxon>Bacteria</taxon>
        <taxon>Pseudomonadati</taxon>
        <taxon>Spirochaetota</taxon>
        <taxon>Spirochaetia</taxon>
        <taxon>Brachyspirales</taxon>
        <taxon>Brachyspiraceae</taxon>
        <taxon>Brachyspira</taxon>
    </lineage>
</organism>
<evidence type="ECO:0000256" key="5">
    <source>
        <dbReference type="ARBA" id="ARBA00022679"/>
    </source>
</evidence>
<evidence type="ECO:0000256" key="3">
    <source>
        <dbReference type="ARBA" id="ARBA00021980"/>
    </source>
</evidence>